<dbReference type="InterPro" id="IPR011042">
    <property type="entry name" value="6-blade_b-propeller_TolB-like"/>
</dbReference>
<dbReference type="OrthoDB" id="1491481at2"/>
<dbReference type="Pfam" id="PF13205">
    <property type="entry name" value="Big_5"/>
    <property type="match status" value="1"/>
</dbReference>
<dbReference type="SUPFAM" id="SSF50952">
    <property type="entry name" value="Soluble quinoprotein glucose dehydrogenase"/>
    <property type="match status" value="1"/>
</dbReference>
<dbReference type="PANTHER" id="PTHR19328">
    <property type="entry name" value="HEDGEHOG-INTERACTING PROTEIN"/>
    <property type="match status" value="1"/>
</dbReference>
<protein>
    <submittedName>
        <fullName evidence="3">T9SS type A sorting domain-containing protein</fullName>
    </submittedName>
</protein>
<keyword evidence="4" id="KW-1185">Reference proteome</keyword>
<dbReference type="RefSeq" id="WP_127702835.1">
    <property type="nucleotide sequence ID" value="NZ_SACK01000001.1"/>
</dbReference>
<dbReference type="InterPro" id="IPR011041">
    <property type="entry name" value="Quinoprot_gluc/sorb_DH_b-prop"/>
</dbReference>
<dbReference type="InterPro" id="IPR008979">
    <property type="entry name" value="Galactose-bd-like_sf"/>
</dbReference>
<feature type="domain" description="SbsA Ig-like" evidence="2">
    <location>
        <begin position="685"/>
        <end position="800"/>
    </location>
</feature>
<dbReference type="PANTHER" id="PTHR19328:SF75">
    <property type="entry name" value="ALDOSE SUGAR DEHYDROGENASE YLII"/>
    <property type="match status" value="1"/>
</dbReference>
<dbReference type="InterPro" id="IPR026444">
    <property type="entry name" value="Secre_tail"/>
</dbReference>
<organism evidence="3 4">
    <name type="scientific">Mucilaginibacter limnophilus</name>
    <dbReference type="NCBI Taxonomy" id="1932778"/>
    <lineage>
        <taxon>Bacteria</taxon>
        <taxon>Pseudomonadati</taxon>
        <taxon>Bacteroidota</taxon>
        <taxon>Sphingobacteriia</taxon>
        <taxon>Sphingobacteriales</taxon>
        <taxon>Sphingobacteriaceae</taxon>
        <taxon>Mucilaginibacter</taxon>
    </lineage>
</organism>
<dbReference type="GO" id="GO:0004553">
    <property type="term" value="F:hydrolase activity, hydrolyzing O-glycosyl compounds"/>
    <property type="evidence" value="ECO:0007669"/>
    <property type="project" value="UniProtKB-ARBA"/>
</dbReference>
<evidence type="ECO:0000256" key="1">
    <source>
        <dbReference type="ARBA" id="ARBA00022729"/>
    </source>
</evidence>
<dbReference type="Gene3D" id="2.60.120.200">
    <property type="match status" value="1"/>
</dbReference>
<evidence type="ECO:0000313" key="4">
    <source>
        <dbReference type="Proteomes" id="UP000282759"/>
    </source>
</evidence>
<keyword evidence="1" id="KW-0732">Signal</keyword>
<name>A0A3S2VPQ9_9SPHI</name>
<sequence length="1486" mass="159912">MTRIFTAVVVMLLSVSAFGMEIKNFNVYHDLAIQDTCLPISTLPCAAVKVNLPYNLGFNAAVPNTIVDKNGNGTGFTTVNTYSGTRLAADGTPSVLKVPGYEPSKITVTGGRLQLVSNKGIDFQANNNQLNVLGVKLNSPQKLQIEVKVVNPYNGTQSQQAGLWYGLSDKTYIKLSVTGNKVELRREFNDVSSTAAGTSNPDQRVTAVISNLNTKTVRLRMIVDFTQNKVEGFYSTDGTNYISTGNSYPTKTLSLSGLNITDTLTYAGIFATHRNATTAVTYSFDDFALTNLSPAPPQPSFKLSAPKIDFTVIKGGTVLPQSMKVLAVPSLPQYTISKSPADWLTLPSPTADSIHFGAQNISSNLPAGTYQAMVTCEPVGFPPVSFMVNLNVIEPLQQQAININFQDQQTIPPVNYIRDFGQAYGPRSNVQQGAGLEYGWKRRSTGAALNLSQNGRNRNTPEDILLATLMHMQANHITTTFTGTKIEGYWEMKVPNGTYDVSVSAGDGAVNAAQEIHSLNVEGVSAISGFVPSGKAGSIGRFRMATVRVQVNDEYLTINADGGKNTKINSAKIVPVSAGPYLYWGAAAQNIVYKKGNPNTDLFSLALGNSDNAVATYNVTATYNQATTGWLTFTQAQIGKQPVVSFKYNTSKNLPVGTYSAVIKATSGQYSSASFAVQLSVVDSLKPYVVSSSPVNGATKVSLSTVSIAANSLHIPLVTGFPGGVDNNTITNETVKLYKVIDNTSTEVTGTVQGTGGGDAISFSPSSSLEPQTIYKFVVTSGVKSNAGASFSPFECQFTTDAASIDSSEFLYAQFIKDPVPGTQNKQYTSLAIGPDDKFYALRIDGGIERFNINHNTGALTHERTINTLKTKYGNRSAIGLAFDPHSTPTNITLWISHSSGGLTSAPAFDGNISRLSGDSLQTEELVITKLPRSTKDHLVNGLAFGPDSALYICQGSNSSAGVYDNDWMRDESLLAGAVLRLDVHKLAGITLPLNVQTTANLTVINNAPSTAYLMSDGTYNPYGSSSPLTIFGSGVRNAYDLVWHSNGQLYVPANGSGGGGNSPESVTGTRRPDGSFYHGPAIPAANGIKVQHDWLFRINPAKPVGYYGHPNPLRGEYVINRGFEDNPLYLPTIVADSNYRKGYDFGLNNSPNGVIEYRSNAFGGVLKGKLMVCRFSGGGDIIVMEPGSMVKTTYENGNDHIYDIIKVNTGSSNSGLQGMSAFGNPLDIAQDTISGNLYVSEFNWNDNPNLTSQITLLKIHEEPMEPLAKMTLAAIENTDINDEADEKHLFTLSNNGDGELKVKSMVLTGPDAAKLKIVDVPLPSASNPLTLRKNSSILFKVLSSSSKLTDKEIAASLRVVSVDDTVREVSIKRRPRGSRAEVSRPQVVTVSNVFNVDSHHLQVYPNPATNGQVNIKLDSFGRKEPVTIYLYNMMGQMQRTISGVTDEQGVLFAQLALSRQNQGNFYIVRVTYPNGSRYAKIMVNN</sequence>
<dbReference type="Gene3D" id="2.60.120.430">
    <property type="entry name" value="Galactose-binding lectin"/>
    <property type="match status" value="1"/>
</dbReference>
<dbReference type="Gene3D" id="2.120.10.30">
    <property type="entry name" value="TolB, C-terminal domain"/>
    <property type="match status" value="1"/>
</dbReference>
<evidence type="ECO:0000259" key="2">
    <source>
        <dbReference type="Pfam" id="PF13205"/>
    </source>
</evidence>
<gene>
    <name evidence="3" type="ORF">EOD41_00530</name>
</gene>
<dbReference type="Proteomes" id="UP000282759">
    <property type="component" value="Unassembled WGS sequence"/>
</dbReference>
<dbReference type="EMBL" id="SACK01000001">
    <property type="protein sequence ID" value="RVU02459.1"/>
    <property type="molecule type" value="Genomic_DNA"/>
</dbReference>
<reference evidence="3 4" key="1">
    <citation type="submission" date="2019-01" db="EMBL/GenBank/DDBJ databases">
        <authorList>
            <person name="Chen W.-M."/>
        </authorList>
    </citation>
    <scope>NUCLEOTIDE SEQUENCE [LARGE SCALE GENOMIC DNA]</scope>
    <source>
        <strain evidence="3 4">YBJ-36</strain>
    </source>
</reference>
<dbReference type="GO" id="GO:0005975">
    <property type="term" value="P:carbohydrate metabolic process"/>
    <property type="evidence" value="ECO:0007669"/>
    <property type="project" value="UniProtKB-ARBA"/>
</dbReference>
<comment type="caution">
    <text evidence="3">The sequence shown here is derived from an EMBL/GenBank/DDBJ whole genome shotgun (WGS) entry which is preliminary data.</text>
</comment>
<proteinExistence type="predicted"/>
<dbReference type="SUPFAM" id="SSF49899">
    <property type="entry name" value="Concanavalin A-like lectins/glucanases"/>
    <property type="match status" value="1"/>
</dbReference>
<accession>A0A3S2VPQ9</accession>
<dbReference type="InterPro" id="IPR013320">
    <property type="entry name" value="ConA-like_dom_sf"/>
</dbReference>
<dbReference type="NCBIfam" id="TIGR04183">
    <property type="entry name" value="Por_Secre_tail"/>
    <property type="match status" value="1"/>
</dbReference>
<dbReference type="InterPro" id="IPR032812">
    <property type="entry name" value="SbsA_Ig"/>
</dbReference>
<evidence type="ECO:0000313" key="3">
    <source>
        <dbReference type="EMBL" id="RVU02459.1"/>
    </source>
</evidence>
<dbReference type="SUPFAM" id="SSF49785">
    <property type="entry name" value="Galactose-binding domain-like"/>
    <property type="match status" value="1"/>
</dbReference>